<name>A0A8K0CUK7_IGNLU</name>
<evidence type="ECO:0000313" key="1">
    <source>
        <dbReference type="EMBL" id="KAF2891632.1"/>
    </source>
</evidence>
<keyword evidence="2" id="KW-1185">Reference proteome</keyword>
<evidence type="ECO:0000313" key="2">
    <source>
        <dbReference type="Proteomes" id="UP000801492"/>
    </source>
</evidence>
<accession>A0A8K0CUK7</accession>
<dbReference type="OrthoDB" id="6782090at2759"/>
<protein>
    <submittedName>
        <fullName evidence="1">Uncharacterized protein</fullName>
    </submittedName>
</protein>
<proteinExistence type="predicted"/>
<comment type="caution">
    <text evidence="1">The sequence shown here is derived from an EMBL/GenBank/DDBJ whole genome shotgun (WGS) entry which is preliminary data.</text>
</comment>
<feature type="non-terminal residue" evidence="1">
    <location>
        <position position="126"/>
    </location>
</feature>
<organism evidence="1 2">
    <name type="scientific">Ignelater luminosus</name>
    <name type="common">Cucubano</name>
    <name type="synonym">Pyrophorus luminosus</name>
    <dbReference type="NCBI Taxonomy" id="2038154"/>
    <lineage>
        <taxon>Eukaryota</taxon>
        <taxon>Metazoa</taxon>
        <taxon>Ecdysozoa</taxon>
        <taxon>Arthropoda</taxon>
        <taxon>Hexapoda</taxon>
        <taxon>Insecta</taxon>
        <taxon>Pterygota</taxon>
        <taxon>Neoptera</taxon>
        <taxon>Endopterygota</taxon>
        <taxon>Coleoptera</taxon>
        <taxon>Polyphaga</taxon>
        <taxon>Elateriformia</taxon>
        <taxon>Elateroidea</taxon>
        <taxon>Elateridae</taxon>
        <taxon>Agrypninae</taxon>
        <taxon>Pyrophorini</taxon>
        <taxon>Ignelater</taxon>
    </lineage>
</organism>
<dbReference type="AlphaFoldDB" id="A0A8K0CUK7"/>
<gene>
    <name evidence="1" type="ORF">ILUMI_14541</name>
</gene>
<dbReference type="EMBL" id="VTPC01026797">
    <property type="protein sequence ID" value="KAF2891632.1"/>
    <property type="molecule type" value="Genomic_DNA"/>
</dbReference>
<reference evidence="1" key="1">
    <citation type="submission" date="2019-08" db="EMBL/GenBank/DDBJ databases">
        <title>The genome of the North American firefly Photinus pyralis.</title>
        <authorList>
            <consortium name="Photinus pyralis genome working group"/>
            <person name="Fallon T.R."/>
            <person name="Sander Lower S.E."/>
            <person name="Weng J.-K."/>
        </authorList>
    </citation>
    <scope>NUCLEOTIDE SEQUENCE</scope>
    <source>
        <strain evidence="1">TRF0915ILg1</strain>
        <tissue evidence="1">Whole body</tissue>
    </source>
</reference>
<sequence length="126" mass="15416">MDELIEGKKKLYQKWLNTKDQEDYRKFSEIKRETKRKIIESKRETWDKKRQEIETYIGGRKCSEVWKFINKVKTNETPRSPLQLIPVREWVKTYEDLLTEQKPEYTQITPTKIRVEGEEIYINTEE</sequence>
<dbReference type="Proteomes" id="UP000801492">
    <property type="component" value="Unassembled WGS sequence"/>
</dbReference>